<feature type="region of interest" description="Disordered" evidence="1">
    <location>
        <begin position="1"/>
        <end position="82"/>
    </location>
</feature>
<keyword evidence="3" id="KW-1185">Reference proteome</keyword>
<reference evidence="2" key="1">
    <citation type="submission" date="2021-06" db="EMBL/GenBank/DDBJ databases">
        <authorList>
            <person name="Kallberg Y."/>
            <person name="Tangrot J."/>
            <person name="Rosling A."/>
        </authorList>
    </citation>
    <scope>NUCLEOTIDE SEQUENCE</scope>
    <source>
        <strain evidence="2">FL130A</strain>
    </source>
</reference>
<comment type="caution">
    <text evidence="2">The sequence shown here is derived from an EMBL/GenBank/DDBJ whole genome shotgun (WGS) entry which is preliminary data.</text>
</comment>
<dbReference type="Proteomes" id="UP000789508">
    <property type="component" value="Unassembled WGS sequence"/>
</dbReference>
<evidence type="ECO:0000313" key="3">
    <source>
        <dbReference type="Proteomes" id="UP000789508"/>
    </source>
</evidence>
<evidence type="ECO:0000256" key="1">
    <source>
        <dbReference type="SAM" id="MobiDB-lite"/>
    </source>
</evidence>
<proteinExistence type="predicted"/>
<dbReference type="AlphaFoldDB" id="A0A9N8VVJ4"/>
<sequence length="82" mass="9280">MFNNSHSSEENNFYAEFESPPPYDSVYFEQNNDNDSFAGRTYTPINSSNNNNNANSLNGRLPSPPSKNSHILGHPHQHRANK</sequence>
<evidence type="ECO:0000313" key="2">
    <source>
        <dbReference type="EMBL" id="CAG8468006.1"/>
    </source>
</evidence>
<dbReference type="EMBL" id="CAJVPS010000232">
    <property type="protein sequence ID" value="CAG8468006.1"/>
    <property type="molecule type" value="Genomic_DNA"/>
</dbReference>
<protein>
    <submittedName>
        <fullName evidence="2">10342_t:CDS:1</fullName>
    </submittedName>
</protein>
<feature type="compositionally biased region" description="Low complexity" evidence="1">
    <location>
        <begin position="46"/>
        <end position="58"/>
    </location>
</feature>
<name>A0A9N8VVJ4_9GLOM</name>
<organism evidence="2 3">
    <name type="scientific">Ambispora leptoticha</name>
    <dbReference type="NCBI Taxonomy" id="144679"/>
    <lineage>
        <taxon>Eukaryota</taxon>
        <taxon>Fungi</taxon>
        <taxon>Fungi incertae sedis</taxon>
        <taxon>Mucoromycota</taxon>
        <taxon>Glomeromycotina</taxon>
        <taxon>Glomeromycetes</taxon>
        <taxon>Archaeosporales</taxon>
        <taxon>Ambisporaceae</taxon>
        <taxon>Ambispora</taxon>
    </lineage>
</organism>
<accession>A0A9N8VVJ4</accession>
<gene>
    <name evidence="2" type="ORF">ALEPTO_LOCUS1872</name>
</gene>
<feature type="compositionally biased region" description="Basic residues" evidence="1">
    <location>
        <begin position="73"/>
        <end position="82"/>
    </location>
</feature>
<feature type="compositionally biased region" description="Low complexity" evidence="1">
    <location>
        <begin position="1"/>
        <end position="12"/>
    </location>
</feature>